<feature type="domain" description="BED-type" evidence="7">
    <location>
        <begin position="24"/>
        <end position="68"/>
    </location>
</feature>
<keyword evidence="3" id="KW-0862">Zinc</keyword>
<evidence type="ECO:0000256" key="6">
    <source>
        <dbReference type="SAM" id="MobiDB-lite"/>
    </source>
</evidence>
<feature type="coiled-coil region" evidence="5">
    <location>
        <begin position="286"/>
        <end position="334"/>
    </location>
</feature>
<feature type="compositionally biased region" description="Polar residues" evidence="6">
    <location>
        <begin position="120"/>
        <end position="135"/>
    </location>
</feature>
<evidence type="ECO:0000313" key="8">
    <source>
        <dbReference type="EMBL" id="KAK4280552.1"/>
    </source>
</evidence>
<dbReference type="EMBL" id="JAWXYG010000002">
    <property type="protein sequence ID" value="KAK4280552.1"/>
    <property type="molecule type" value="Genomic_DNA"/>
</dbReference>
<keyword evidence="1" id="KW-0479">Metal-binding</keyword>
<dbReference type="Proteomes" id="UP001293593">
    <property type="component" value="Unassembled WGS sequence"/>
</dbReference>
<evidence type="ECO:0000256" key="2">
    <source>
        <dbReference type="ARBA" id="ARBA00022771"/>
    </source>
</evidence>
<dbReference type="Pfam" id="PF02892">
    <property type="entry name" value="zf-BED"/>
    <property type="match status" value="1"/>
</dbReference>
<dbReference type="InterPro" id="IPR036236">
    <property type="entry name" value="Znf_C2H2_sf"/>
</dbReference>
<gene>
    <name evidence="8" type="ORF">QN277_012165</name>
</gene>
<accession>A0AAE1N0D8</accession>
<evidence type="ECO:0000256" key="5">
    <source>
        <dbReference type="SAM" id="Coils"/>
    </source>
</evidence>
<dbReference type="GO" id="GO:1990837">
    <property type="term" value="F:sequence-specific double-stranded DNA binding"/>
    <property type="evidence" value="ECO:0007669"/>
    <property type="project" value="TreeGrafter"/>
</dbReference>
<comment type="caution">
    <text evidence="8">The sequence shown here is derived from an EMBL/GenBank/DDBJ whole genome shotgun (WGS) entry which is preliminary data.</text>
</comment>
<evidence type="ECO:0000256" key="3">
    <source>
        <dbReference type="ARBA" id="ARBA00022833"/>
    </source>
</evidence>
<dbReference type="GO" id="GO:0008270">
    <property type="term" value="F:zinc ion binding"/>
    <property type="evidence" value="ECO:0007669"/>
    <property type="project" value="UniProtKB-KW"/>
</dbReference>
<dbReference type="InterPro" id="IPR053031">
    <property type="entry name" value="Cuticle_assoc_protein"/>
</dbReference>
<sequence length="422" mass="47958">MTHQNTSIDTEFEYEEFNSSKRSKFTSKVWEDMLKIQTSEGSKVQCKHCGRLLQDNCGTSHLKRHIVRCIKRPKTGDGVDQELMNLPHVQDTCIDKEFGPNTVYVAHPLKAEPAPLVTSFPETPNSQGSIVTDSASGRELHPKTKSILGLANIESPKNQIDLTLDDSEMRAFYASLDAETSVVLPPQDIRVCSELPRTPPCEETEKALKTLQDFLSKDFSVVLHSEQRNAMKSTLEYLYNLTDEDGVSLEVRLLISEVSKRFPQWSSEYNNAGRQIECASTNLLKADKLEESLEANKNQFKELASLENELSSQLAGLEERKKELEEQLSGIKANLCVFQSAKNTATKRKREIFEEGKTLKAQRDELKGRAPYLRDEWELAKKTQANIKAEWSELAEKFNERLDGVHCKYFDGHNRRIEPSEN</sequence>
<evidence type="ECO:0000256" key="1">
    <source>
        <dbReference type="ARBA" id="ARBA00022723"/>
    </source>
</evidence>
<evidence type="ECO:0000256" key="4">
    <source>
        <dbReference type="PROSITE-ProRule" id="PRU00027"/>
    </source>
</evidence>
<keyword evidence="9" id="KW-1185">Reference proteome</keyword>
<protein>
    <recommendedName>
        <fullName evidence="7">BED-type domain-containing protein</fullName>
    </recommendedName>
</protein>
<dbReference type="GO" id="GO:0005634">
    <property type="term" value="C:nucleus"/>
    <property type="evidence" value="ECO:0007669"/>
    <property type="project" value="TreeGrafter"/>
</dbReference>
<dbReference type="PROSITE" id="PS50808">
    <property type="entry name" value="ZF_BED"/>
    <property type="match status" value="1"/>
</dbReference>
<dbReference type="PANTHER" id="PTHR34396">
    <property type="entry name" value="OS03G0264950 PROTEIN-RELATED"/>
    <property type="match status" value="1"/>
</dbReference>
<reference evidence="8" key="1">
    <citation type="submission" date="2023-10" db="EMBL/GenBank/DDBJ databases">
        <title>Chromosome-level genome of the transformable northern wattle, Acacia crassicarpa.</title>
        <authorList>
            <person name="Massaro I."/>
            <person name="Sinha N.R."/>
            <person name="Poethig S."/>
            <person name="Leichty A.R."/>
        </authorList>
    </citation>
    <scope>NUCLEOTIDE SEQUENCE</scope>
    <source>
        <strain evidence="8">Acra3RX</strain>
        <tissue evidence="8">Leaf</tissue>
    </source>
</reference>
<dbReference type="SMART" id="SM00614">
    <property type="entry name" value="ZnF_BED"/>
    <property type="match status" value="1"/>
</dbReference>
<keyword evidence="2 4" id="KW-0863">Zinc-finger</keyword>
<name>A0AAE1N0D8_9FABA</name>
<dbReference type="InterPro" id="IPR003656">
    <property type="entry name" value="Znf_BED"/>
</dbReference>
<keyword evidence="5" id="KW-0175">Coiled coil</keyword>
<dbReference type="PANTHER" id="PTHR34396:SF22">
    <property type="entry name" value="ZINC FINGER BED DOMAIN-CONTAINING PROTEIN DAYSLEEPER-LIKE"/>
    <property type="match status" value="1"/>
</dbReference>
<dbReference type="GO" id="GO:0006357">
    <property type="term" value="P:regulation of transcription by RNA polymerase II"/>
    <property type="evidence" value="ECO:0007669"/>
    <property type="project" value="TreeGrafter"/>
</dbReference>
<organism evidence="8 9">
    <name type="scientific">Acacia crassicarpa</name>
    <name type="common">northern wattle</name>
    <dbReference type="NCBI Taxonomy" id="499986"/>
    <lineage>
        <taxon>Eukaryota</taxon>
        <taxon>Viridiplantae</taxon>
        <taxon>Streptophyta</taxon>
        <taxon>Embryophyta</taxon>
        <taxon>Tracheophyta</taxon>
        <taxon>Spermatophyta</taxon>
        <taxon>Magnoliopsida</taxon>
        <taxon>eudicotyledons</taxon>
        <taxon>Gunneridae</taxon>
        <taxon>Pentapetalae</taxon>
        <taxon>rosids</taxon>
        <taxon>fabids</taxon>
        <taxon>Fabales</taxon>
        <taxon>Fabaceae</taxon>
        <taxon>Caesalpinioideae</taxon>
        <taxon>mimosoid clade</taxon>
        <taxon>Acacieae</taxon>
        <taxon>Acacia</taxon>
    </lineage>
</organism>
<evidence type="ECO:0000259" key="7">
    <source>
        <dbReference type="PROSITE" id="PS50808"/>
    </source>
</evidence>
<feature type="region of interest" description="Disordered" evidence="6">
    <location>
        <begin position="119"/>
        <end position="138"/>
    </location>
</feature>
<dbReference type="SUPFAM" id="SSF57667">
    <property type="entry name" value="beta-beta-alpha zinc fingers"/>
    <property type="match status" value="1"/>
</dbReference>
<evidence type="ECO:0000313" key="9">
    <source>
        <dbReference type="Proteomes" id="UP001293593"/>
    </source>
</evidence>
<dbReference type="AlphaFoldDB" id="A0AAE1N0D8"/>
<proteinExistence type="predicted"/>